<reference evidence="1" key="1">
    <citation type="submission" date="2020-03" db="EMBL/GenBank/DDBJ databases">
        <title>The deep terrestrial virosphere.</title>
        <authorList>
            <person name="Holmfeldt K."/>
            <person name="Nilsson E."/>
            <person name="Simone D."/>
            <person name="Lopez-Fernandez M."/>
            <person name="Wu X."/>
            <person name="de Brujin I."/>
            <person name="Lundin D."/>
            <person name="Andersson A."/>
            <person name="Bertilsson S."/>
            <person name="Dopson M."/>
        </authorList>
    </citation>
    <scope>NUCLEOTIDE SEQUENCE</scope>
    <source>
        <strain evidence="1">MM415B02907</strain>
    </source>
</reference>
<dbReference type="EMBL" id="MT142727">
    <property type="protein sequence ID" value="QJA87704.1"/>
    <property type="molecule type" value="Genomic_DNA"/>
</dbReference>
<sequence length="55" mass="6165">MKTFLELLEELLVEEFNKSPNEAKELIKNNPVIVSQAMMNGNIALRGCAMALETK</sequence>
<organism evidence="1">
    <name type="scientific">viral metagenome</name>
    <dbReference type="NCBI Taxonomy" id="1070528"/>
    <lineage>
        <taxon>unclassified sequences</taxon>
        <taxon>metagenomes</taxon>
        <taxon>organismal metagenomes</taxon>
    </lineage>
</organism>
<gene>
    <name evidence="1" type="ORF">MM415B02907_0006</name>
</gene>
<proteinExistence type="predicted"/>
<name>A0A6M3L286_9ZZZZ</name>
<evidence type="ECO:0000313" key="1">
    <source>
        <dbReference type="EMBL" id="QJA87704.1"/>
    </source>
</evidence>
<dbReference type="AlphaFoldDB" id="A0A6M3L286"/>
<protein>
    <submittedName>
        <fullName evidence="1">Uncharacterized protein</fullName>
    </submittedName>
</protein>
<accession>A0A6M3L286</accession>